<dbReference type="InterPro" id="IPR003399">
    <property type="entry name" value="Mce/MlaD"/>
</dbReference>
<keyword evidence="5" id="KW-1185">Reference proteome</keyword>
<feature type="transmembrane region" description="Helical" evidence="2">
    <location>
        <begin position="12"/>
        <end position="30"/>
    </location>
</feature>
<feature type="compositionally biased region" description="Low complexity" evidence="1">
    <location>
        <begin position="128"/>
        <end position="137"/>
    </location>
</feature>
<feature type="compositionally biased region" description="Polar residues" evidence="1">
    <location>
        <begin position="101"/>
        <end position="116"/>
    </location>
</feature>
<gene>
    <name evidence="4" type="ORF">FHU29_003777</name>
</gene>
<name>A0A839RSW6_9ACTN</name>
<dbReference type="Proteomes" id="UP000567922">
    <property type="component" value="Unassembled WGS sequence"/>
</dbReference>
<keyword evidence="2" id="KW-0812">Transmembrane</keyword>
<dbReference type="EMBL" id="JACHWS010000003">
    <property type="protein sequence ID" value="MBB3039308.1"/>
    <property type="molecule type" value="Genomic_DNA"/>
</dbReference>
<protein>
    <recommendedName>
        <fullName evidence="3">Mce/MlaD domain-containing protein</fullName>
    </recommendedName>
</protein>
<evidence type="ECO:0000313" key="4">
    <source>
        <dbReference type="EMBL" id="MBB3039308.1"/>
    </source>
</evidence>
<evidence type="ECO:0000256" key="2">
    <source>
        <dbReference type="SAM" id="Phobius"/>
    </source>
</evidence>
<evidence type="ECO:0000256" key="1">
    <source>
        <dbReference type="SAM" id="MobiDB-lite"/>
    </source>
</evidence>
<evidence type="ECO:0000313" key="5">
    <source>
        <dbReference type="Proteomes" id="UP000567922"/>
    </source>
</evidence>
<organism evidence="4 5">
    <name type="scientific">Hoyosella altamirensis</name>
    <dbReference type="NCBI Taxonomy" id="616997"/>
    <lineage>
        <taxon>Bacteria</taxon>
        <taxon>Bacillati</taxon>
        <taxon>Actinomycetota</taxon>
        <taxon>Actinomycetes</taxon>
        <taxon>Mycobacteriales</taxon>
        <taxon>Hoyosellaceae</taxon>
        <taxon>Hoyosella</taxon>
    </lineage>
</organism>
<keyword evidence="2" id="KW-1133">Transmembrane helix</keyword>
<sequence length="137" mass="14644">MGESSKQKKFAALGLVGLLAAIAILTYAMFTGRFTATEPVTVFSSRSGLVMAPDAKVKLRGVDIGLVRAVSEVPGGAQLELDIYPAQLEKLPRTCGLRSARQPSSERSTCISSIPKTQTPRPSRRVPRSMPTPSQSN</sequence>
<comment type="caution">
    <text evidence="4">The sequence shown here is derived from an EMBL/GenBank/DDBJ whole genome shotgun (WGS) entry which is preliminary data.</text>
</comment>
<evidence type="ECO:0000259" key="3">
    <source>
        <dbReference type="Pfam" id="PF02470"/>
    </source>
</evidence>
<proteinExistence type="predicted"/>
<accession>A0A839RSW6</accession>
<dbReference type="Pfam" id="PF02470">
    <property type="entry name" value="MlaD"/>
    <property type="match status" value="1"/>
</dbReference>
<keyword evidence="2" id="KW-0472">Membrane</keyword>
<feature type="domain" description="Mce/MlaD" evidence="3">
    <location>
        <begin position="38"/>
        <end position="94"/>
    </location>
</feature>
<feature type="region of interest" description="Disordered" evidence="1">
    <location>
        <begin position="96"/>
        <end position="137"/>
    </location>
</feature>
<dbReference type="AlphaFoldDB" id="A0A839RSW6"/>
<reference evidence="4 5" key="1">
    <citation type="submission" date="2020-08" db="EMBL/GenBank/DDBJ databases">
        <title>Sequencing the genomes of 1000 actinobacteria strains.</title>
        <authorList>
            <person name="Klenk H.-P."/>
        </authorList>
    </citation>
    <scope>NUCLEOTIDE SEQUENCE [LARGE SCALE GENOMIC DNA]</scope>
    <source>
        <strain evidence="4 5">DSM 45258</strain>
    </source>
</reference>
<dbReference type="RefSeq" id="WP_232323044.1">
    <property type="nucleotide sequence ID" value="NZ_BDDI01000016.1"/>
</dbReference>